<dbReference type="EMBL" id="KK198758">
    <property type="protein sequence ID" value="KCW67104.1"/>
    <property type="molecule type" value="Genomic_DNA"/>
</dbReference>
<organism evidence="1">
    <name type="scientific">Eucalyptus grandis</name>
    <name type="common">Flooded gum</name>
    <dbReference type="NCBI Taxonomy" id="71139"/>
    <lineage>
        <taxon>Eukaryota</taxon>
        <taxon>Viridiplantae</taxon>
        <taxon>Streptophyta</taxon>
        <taxon>Embryophyta</taxon>
        <taxon>Tracheophyta</taxon>
        <taxon>Spermatophyta</taxon>
        <taxon>Magnoliopsida</taxon>
        <taxon>eudicotyledons</taxon>
        <taxon>Gunneridae</taxon>
        <taxon>Pentapetalae</taxon>
        <taxon>rosids</taxon>
        <taxon>malvids</taxon>
        <taxon>Myrtales</taxon>
        <taxon>Myrtaceae</taxon>
        <taxon>Myrtoideae</taxon>
        <taxon>Eucalypteae</taxon>
        <taxon>Eucalyptus</taxon>
    </lineage>
</organism>
<protein>
    <submittedName>
        <fullName evidence="1">Uncharacterized protein</fullName>
    </submittedName>
</protein>
<dbReference type="InParanoid" id="A0A059BM46"/>
<dbReference type="AlphaFoldDB" id="A0A059BM46"/>
<sequence>MMKKKMMTQSTQRFLFYGLVHFYLPHVRKEALLTLTKFDPSLGRQRSSKNNTRRTFHQRYCTPSATPLRNFLETSRKGKNSHLVSANIYT</sequence>
<proteinExistence type="predicted"/>
<dbReference type="Gramene" id="KCW67104">
    <property type="protein sequence ID" value="KCW67104"/>
    <property type="gene ID" value="EUGRSUZ_F00887"/>
</dbReference>
<gene>
    <name evidence="1" type="ORF">EUGRSUZ_F00887</name>
</gene>
<reference evidence="1" key="1">
    <citation type="submission" date="2013-07" db="EMBL/GenBank/DDBJ databases">
        <title>The genome of Eucalyptus grandis.</title>
        <authorList>
            <person name="Schmutz J."/>
            <person name="Hayes R."/>
            <person name="Myburg A."/>
            <person name="Tuskan G."/>
            <person name="Grattapaglia D."/>
            <person name="Rokhsar D.S."/>
        </authorList>
    </citation>
    <scope>NUCLEOTIDE SEQUENCE</scope>
    <source>
        <tissue evidence="1">Leaf extractions</tissue>
    </source>
</reference>
<accession>A0A059BM46</accession>
<evidence type="ECO:0000313" key="1">
    <source>
        <dbReference type="EMBL" id="KCW67104.1"/>
    </source>
</evidence>
<name>A0A059BM46_EUCGR</name>